<dbReference type="PANTHER" id="PTHR43709">
    <property type="entry name" value="ACONITATE ISOMERASE-RELATED"/>
    <property type="match status" value="1"/>
</dbReference>
<sequence>MTRRRIPAVLMRGGTSKGLFVRLEDLPSDLAVRDRVLLRAFGSPDPYGRQMDGVGGGHSSASKVAVISRSVRPGCDIDYLFGQVAVDRALIDWSGSCGNLLSAAASFAIDEGFVDVPSEGVVTVRIWQVNLGQQIVARVPVQAGQTAETGSFEMDGVAFAGAEILIEYPPQENADGGLFPTGRVLDRVEVSGIGRFDVTLVQAGMATAIVEARVLGLAGTELPEHINGDDGLLARLEMIRAACAVAMGLAKTSQEATQTRPHMPKLAFVSPSIDYRASNGQVIGASSTDLVARIISMGKLHHAITGTGAAAIAAALQVPGTVPYRLAQTHSPKVRLGHASGILTVEADVSQDAGALTAERLAMSRSARRLMEGWVCTPGEFWPQDESGLAAIAR</sequence>
<evidence type="ECO:0000256" key="2">
    <source>
        <dbReference type="ARBA" id="ARBA00023235"/>
    </source>
</evidence>
<keyword evidence="4" id="KW-1185">Reference proteome</keyword>
<evidence type="ECO:0000256" key="1">
    <source>
        <dbReference type="ARBA" id="ARBA00007673"/>
    </source>
</evidence>
<dbReference type="PANTHER" id="PTHR43709:SF2">
    <property type="entry name" value="DUF453 DOMAIN PROTEIN (AFU_ORTHOLOGUE AFUA_6G00360)"/>
    <property type="match status" value="1"/>
</dbReference>
<accession>A0ABT1R1Y8</accession>
<dbReference type="Gene3D" id="3.10.310.10">
    <property type="entry name" value="Diaminopimelate Epimerase, Chain A, domain 1"/>
    <property type="match status" value="2"/>
</dbReference>
<dbReference type="NCBIfam" id="TIGR02334">
    <property type="entry name" value="prpF"/>
    <property type="match status" value="1"/>
</dbReference>
<evidence type="ECO:0000313" key="3">
    <source>
        <dbReference type="EMBL" id="MCQ4629190.1"/>
    </source>
</evidence>
<dbReference type="InterPro" id="IPR007400">
    <property type="entry name" value="PrpF-like"/>
</dbReference>
<comment type="caution">
    <text evidence="3">The sequence shown here is derived from an EMBL/GenBank/DDBJ whole genome shotgun (WGS) entry which is preliminary data.</text>
</comment>
<evidence type="ECO:0000313" key="4">
    <source>
        <dbReference type="Proteomes" id="UP000996601"/>
    </source>
</evidence>
<name>A0ABT1R1Y8_9HYPH</name>
<dbReference type="SUPFAM" id="SSF54506">
    <property type="entry name" value="Diaminopimelate epimerase-like"/>
    <property type="match status" value="2"/>
</dbReference>
<dbReference type="Proteomes" id="UP000996601">
    <property type="component" value="Unassembled WGS sequence"/>
</dbReference>
<dbReference type="Pfam" id="PF04303">
    <property type="entry name" value="PrpF"/>
    <property type="match status" value="1"/>
</dbReference>
<dbReference type="InterPro" id="IPR012709">
    <property type="entry name" value="PrpF"/>
</dbReference>
<keyword evidence="2 3" id="KW-0413">Isomerase</keyword>
<comment type="similarity">
    <text evidence="1">Belongs to the PrpF family.</text>
</comment>
<dbReference type="EMBL" id="WHSB02000001">
    <property type="protein sequence ID" value="MCQ4629190.1"/>
    <property type="molecule type" value="Genomic_DNA"/>
</dbReference>
<proteinExistence type="inferred from homology"/>
<reference evidence="3" key="1">
    <citation type="submission" date="2021-07" db="EMBL/GenBank/DDBJ databases">
        <title>Shinella sp. nov., a novel member of the genus Shinella from water.</title>
        <authorList>
            <person name="Deng Y."/>
        </authorList>
    </citation>
    <scope>NUCLEOTIDE SEQUENCE</scope>
    <source>
        <strain evidence="3">CPCC 100929</strain>
    </source>
</reference>
<dbReference type="GO" id="GO:0016853">
    <property type="term" value="F:isomerase activity"/>
    <property type="evidence" value="ECO:0007669"/>
    <property type="project" value="UniProtKB-KW"/>
</dbReference>
<organism evidence="3 4">
    <name type="scientific">Shinella lacus</name>
    <dbReference type="NCBI Taxonomy" id="2654216"/>
    <lineage>
        <taxon>Bacteria</taxon>
        <taxon>Pseudomonadati</taxon>
        <taxon>Pseudomonadota</taxon>
        <taxon>Alphaproteobacteria</taxon>
        <taxon>Hyphomicrobiales</taxon>
        <taxon>Rhizobiaceae</taxon>
        <taxon>Shinella</taxon>
    </lineage>
</organism>
<protein>
    <submittedName>
        <fullName evidence="3">2-methylaconitate cis-trans isomerase PrpF</fullName>
    </submittedName>
</protein>
<dbReference type="RefSeq" id="WP_256115293.1">
    <property type="nucleotide sequence ID" value="NZ_WHSB02000001.1"/>
</dbReference>
<gene>
    <name evidence="3" type="primary">prpF</name>
    <name evidence="3" type="ORF">GB927_004020</name>
</gene>